<accession>A0ABS7NTP4</accession>
<evidence type="ECO:0000256" key="1">
    <source>
        <dbReference type="SAM" id="MobiDB-lite"/>
    </source>
</evidence>
<keyword evidence="2" id="KW-0812">Transmembrane</keyword>
<evidence type="ECO:0000256" key="2">
    <source>
        <dbReference type="SAM" id="Phobius"/>
    </source>
</evidence>
<protein>
    <recommendedName>
        <fullName evidence="5">Tryptophan-associated transmembrane protein (Trp_oprn_chp)</fullName>
    </recommendedName>
</protein>
<dbReference type="Proteomes" id="UP001520140">
    <property type="component" value="Unassembled WGS sequence"/>
</dbReference>
<comment type="caution">
    <text evidence="3">The sequence shown here is derived from an EMBL/GenBank/DDBJ whole genome shotgun (WGS) entry which is preliminary data.</text>
</comment>
<sequence>MTTDGPAQHSPSPDSRRPPPVSDSRRPPPRPRIHVDPLHDPVPDTPPRAVGTAVAAVALGVVAVLAAAVAVAVDLTTVRERLRAVVLADAPDTSVTDAADTVTVTLTVAGAVAAVVVLLGLLGALQLRGRRASARNVLVTTAVLAAAGSAAFVIATDDAVARPWVYVPAGGAVLLVIGAALAFTSAVGRWLRAAEHRRTS</sequence>
<name>A0ABS7NTP4_9NOCA</name>
<dbReference type="EMBL" id="JABUKG010000010">
    <property type="protein sequence ID" value="MBY6321366.1"/>
    <property type="molecule type" value="Genomic_DNA"/>
</dbReference>
<evidence type="ECO:0000313" key="3">
    <source>
        <dbReference type="EMBL" id="MBY6321366.1"/>
    </source>
</evidence>
<organism evidence="3 4">
    <name type="scientific">Rhodococcoides kroppenstedtii</name>
    <dbReference type="NCBI Taxonomy" id="293050"/>
    <lineage>
        <taxon>Bacteria</taxon>
        <taxon>Bacillati</taxon>
        <taxon>Actinomycetota</taxon>
        <taxon>Actinomycetes</taxon>
        <taxon>Mycobacteriales</taxon>
        <taxon>Nocardiaceae</taxon>
        <taxon>Rhodococcoides</taxon>
    </lineage>
</organism>
<feature type="transmembrane region" description="Helical" evidence="2">
    <location>
        <begin position="49"/>
        <end position="73"/>
    </location>
</feature>
<feature type="transmembrane region" description="Helical" evidence="2">
    <location>
        <begin position="102"/>
        <end position="125"/>
    </location>
</feature>
<keyword evidence="4" id="KW-1185">Reference proteome</keyword>
<gene>
    <name evidence="3" type="ORF">HQ605_11065</name>
</gene>
<feature type="transmembrane region" description="Helical" evidence="2">
    <location>
        <begin position="137"/>
        <end position="155"/>
    </location>
</feature>
<dbReference type="RefSeq" id="WP_157889606.1">
    <property type="nucleotide sequence ID" value="NZ_JABUKE010000012.1"/>
</dbReference>
<feature type="transmembrane region" description="Helical" evidence="2">
    <location>
        <begin position="167"/>
        <end position="191"/>
    </location>
</feature>
<reference evidence="3 4" key="1">
    <citation type="submission" date="2020-06" db="EMBL/GenBank/DDBJ databases">
        <title>Taxonomy, biology and ecology of Rhodococcus bacteria occurring in California pistachio and other woody hosts as revealed by genome sequence analyses.</title>
        <authorList>
            <person name="Gai Y."/>
            <person name="Riely B."/>
        </authorList>
    </citation>
    <scope>NUCLEOTIDE SEQUENCE [LARGE SCALE GENOMIC DNA]</scope>
    <source>
        <strain evidence="3 4">BP-284</strain>
    </source>
</reference>
<feature type="compositionally biased region" description="Basic and acidic residues" evidence="1">
    <location>
        <begin position="33"/>
        <end position="42"/>
    </location>
</feature>
<feature type="region of interest" description="Disordered" evidence="1">
    <location>
        <begin position="1"/>
        <end position="46"/>
    </location>
</feature>
<proteinExistence type="predicted"/>
<keyword evidence="2" id="KW-0472">Membrane</keyword>
<evidence type="ECO:0000313" key="4">
    <source>
        <dbReference type="Proteomes" id="UP001520140"/>
    </source>
</evidence>
<evidence type="ECO:0008006" key="5">
    <source>
        <dbReference type="Google" id="ProtNLM"/>
    </source>
</evidence>
<keyword evidence="2" id="KW-1133">Transmembrane helix</keyword>